<gene>
    <name evidence="6" type="ORF">SFSGTM_23500</name>
</gene>
<dbReference type="Proteomes" id="UP000463939">
    <property type="component" value="Chromosome"/>
</dbReference>
<evidence type="ECO:0000313" key="6">
    <source>
        <dbReference type="EMBL" id="BBP01642.1"/>
    </source>
</evidence>
<dbReference type="InterPro" id="IPR037026">
    <property type="entry name" value="Vgr_OB-fold_dom_sf"/>
</dbReference>
<protein>
    <recommendedName>
        <fullName evidence="8">Type VI secretion system tip protein VgrG</fullName>
    </recommendedName>
</protein>
<organism evidence="6 7">
    <name type="scientific">Sulfuriferula nivalis</name>
    <dbReference type="NCBI Taxonomy" id="2675298"/>
    <lineage>
        <taxon>Bacteria</taxon>
        <taxon>Pseudomonadati</taxon>
        <taxon>Pseudomonadota</taxon>
        <taxon>Betaproteobacteria</taxon>
        <taxon>Nitrosomonadales</taxon>
        <taxon>Sulfuricellaceae</taxon>
        <taxon>Sulfuriferula</taxon>
    </lineage>
</organism>
<proteinExistence type="inferred from homology"/>
<dbReference type="NCBIfam" id="TIGR01646">
    <property type="entry name" value="vgr_GE"/>
    <property type="match status" value="1"/>
</dbReference>
<keyword evidence="7" id="KW-1185">Reference proteome</keyword>
<feature type="region of interest" description="Disordered" evidence="2">
    <location>
        <begin position="426"/>
        <end position="447"/>
    </location>
</feature>
<dbReference type="KEGG" id="sniv:SFSGTM_23500"/>
<dbReference type="Gene3D" id="2.40.50.230">
    <property type="entry name" value="Gp5 N-terminal domain"/>
    <property type="match status" value="1"/>
</dbReference>
<dbReference type="Gene3D" id="4.10.220.110">
    <property type="match status" value="1"/>
</dbReference>
<dbReference type="NCBIfam" id="TIGR03361">
    <property type="entry name" value="VI_Rhs_Vgr"/>
    <property type="match status" value="1"/>
</dbReference>
<dbReference type="Gene3D" id="2.30.110.50">
    <property type="match status" value="1"/>
</dbReference>
<dbReference type="InterPro" id="IPR017847">
    <property type="entry name" value="T6SS_RhsGE_Vgr_subset"/>
</dbReference>
<evidence type="ECO:0000259" key="5">
    <source>
        <dbReference type="Pfam" id="PF13296"/>
    </source>
</evidence>
<dbReference type="InterPro" id="IPR028244">
    <property type="entry name" value="T6SS_Rhs_Vgr_dom"/>
</dbReference>
<evidence type="ECO:0000259" key="4">
    <source>
        <dbReference type="Pfam" id="PF10106"/>
    </source>
</evidence>
<feature type="domain" description="DUF2345" evidence="4">
    <location>
        <begin position="752"/>
        <end position="909"/>
    </location>
</feature>
<dbReference type="Pfam" id="PF04717">
    <property type="entry name" value="Phage_base_V"/>
    <property type="match status" value="1"/>
</dbReference>
<feature type="domain" description="Putative type VI secretion system Rhs element associated Vgr" evidence="5">
    <location>
        <begin position="607"/>
        <end position="713"/>
    </location>
</feature>
<dbReference type="SUPFAM" id="SSF69279">
    <property type="entry name" value="Phage tail proteins"/>
    <property type="match status" value="2"/>
</dbReference>
<name>A0A809SAI7_9PROT</name>
<comment type="similarity">
    <text evidence="1">Belongs to the VgrG protein family.</text>
</comment>
<sequence length="1028" mass="111405">MNMDALALATQSLPELASLVAELVSGRQTDRLLRLHTPLDAHYGPDTLIPETLIGSEVLGTQADSAQVAITGYRLEITALSYQSDIPLTPALGQPVLLELLTAQSRTELRPFHGYITRFERIASDGGLTRYKLTIEPWLSLLRHRRDSTIYQDMSVIDIINAVLKDGAGEGAYIPAWKFDLIDPSIYTKRSLTTQYNETDLDFINRLMSKEGLYYWFTHEGDTSSPQLGSHTLVIADHNSAFTENPQASVRYTQSGTVLPEDSIDSWHEHYRAAPHRVETVTWDYRANQIHQSQYQDNSPSANSNQQHLGYTLTQQDSPGQYAYHDSAEGERYARIAMDAIHTRRHDITAAGTVRTATPGSTITLTDHPAYANIDTNDHEATTTFLITRVTHQAHNNLIAHQRHDSGNNSEQTRYRNTLTLIPDTTTYRPQTEDGHGKRLHPKPTVSGQQTAIVVGNDDPIHTDRDHRIKIQYHWQRGDLSHSRLSHPYADDHTAAPGDATTGTWVRVSSSLAPTAGDNWGSVHLPRVGQEVLVDFIDGDIDRPIVIASLYNGQGQDNAAHNQIAGTAPTATANATSWFTGSEDGHNHAATLSGIKTQQLANSQDGTGGYNQLVFDDTAKQSRLSLQQHEAQHTGDSELNLGQLTHQSDNQRLNPTGFGLELKTRHSAAVRAGSGLLISSDQQPVNGMQMDSRPAQAIISRQHELNTALAQSADTHQAKGTNDPTADKLTAIKQLDHSQQVISQQTPTGTSNDIATYSEPHLQLSSPAGILAATATNAVVTAGNTSNLTAEQDISVSSQAQQHHAVKDGIRLFTQGTATDSAKPNQETGISIHAAQGKLSSQSQSGNTHINASKDVYIASTEQTITIAAPQHVLLTSGGGYIKLEGGNIEVHGPGVMAFKGSLTELAGAGSANPVLPELPKTQDYQHAKQIVVMSMEGTALDSMAITLVTRMDKTGLYQATTDSSGVAPLHELDNATQYAGIAGRIEWSSVFADNESATADDGDLEEDPGESSENGREEEQLVGGTAI</sequence>
<dbReference type="Pfam" id="PF05954">
    <property type="entry name" value="Phage_GPD"/>
    <property type="match status" value="1"/>
</dbReference>
<reference evidence="7" key="1">
    <citation type="submission" date="2019-11" db="EMBL/GenBank/DDBJ databases">
        <title>Isolation and characterization of a novel species in the genus Sulfuriferula.</title>
        <authorList>
            <person name="Mochizuki J."/>
            <person name="Kojima H."/>
            <person name="Fukui M."/>
        </authorList>
    </citation>
    <scope>NUCLEOTIDE SEQUENCE [LARGE SCALE GENOMIC DNA]</scope>
    <source>
        <strain evidence="7">SGTM</strain>
    </source>
</reference>
<feature type="compositionally biased region" description="Acidic residues" evidence="2">
    <location>
        <begin position="999"/>
        <end position="1011"/>
    </location>
</feature>
<dbReference type="Pfam" id="PF10106">
    <property type="entry name" value="DUF2345"/>
    <property type="match status" value="1"/>
</dbReference>
<evidence type="ECO:0000313" key="7">
    <source>
        <dbReference type="Proteomes" id="UP000463939"/>
    </source>
</evidence>
<evidence type="ECO:0000256" key="1">
    <source>
        <dbReference type="ARBA" id="ARBA00005558"/>
    </source>
</evidence>
<accession>A0A809SAI7</accession>
<evidence type="ECO:0000259" key="3">
    <source>
        <dbReference type="Pfam" id="PF04717"/>
    </source>
</evidence>
<feature type="region of interest" description="Disordered" evidence="2">
    <location>
        <begin position="993"/>
        <end position="1028"/>
    </location>
</feature>
<dbReference type="SUPFAM" id="SSF69255">
    <property type="entry name" value="gp5 N-terminal domain-like"/>
    <property type="match status" value="1"/>
</dbReference>
<evidence type="ECO:0008006" key="8">
    <source>
        <dbReference type="Google" id="ProtNLM"/>
    </source>
</evidence>
<dbReference type="Gene3D" id="3.55.50.10">
    <property type="entry name" value="Baseplate protein-like domains"/>
    <property type="match status" value="1"/>
</dbReference>
<dbReference type="InterPro" id="IPR006533">
    <property type="entry name" value="T6SS_Vgr_RhsGE"/>
</dbReference>
<dbReference type="Pfam" id="PF13296">
    <property type="entry name" value="T6SS_Vgr"/>
    <property type="match status" value="1"/>
</dbReference>
<feature type="domain" description="Gp5/Type VI secretion system Vgr protein OB-fold" evidence="3">
    <location>
        <begin position="499"/>
        <end position="551"/>
    </location>
</feature>
<dbReference type="AlphaFoldDB" id="A0A809SAI7"/>
<dbReference type="EMBL" id="AP021881">
    <property type="protein sequence ID" value="BBP01642.1"/>
    <property type="molecule type" value="Genomic_DNA"/>
</dbReference>
<evidence type="ECO:0000256" key="2">
    <source>
        <dbReference type="SAM" id="MobiDB-lite"/>
    </source>
</evidence>
<dbReference type="InterPro" id="IPR018769">
    <property type="entry name" value="VgrG2_DUF2345"/>
</dbReference>
<dbReference type="InterPro" id="IPR006531">
    <property type="entry name" value="Gp5/Vgr_OB"/>
</dbReference>